<reference evidence="1" key="1">
    <citation type="submission" date="2018-02" db="EMBL/GenBank/DDBJ databases">
        <title>Rhizophora mucronata_Transcriptome.</title>
        <authorList>
            <person name="Meera S.P."/>
            <person name="Sreeshan A."/>
            <person name="Augustine A."/>
        </authorList>
    </citation>
    <scope>NUCLEOTIDE SEQUENCE</scope>
    <source>
        <tissue evidence="1">Leaf</tissue>
    </source>
</reference>
<name>A0A2P2Q0J7_RHIMU</name>
<protein>
    <submittedName>
        <fullName evidence="1">Uncharacterized protein</fullName>
    </submittedName>
</protein>
<organism evidence="1">
    <name type="scientific">Rhizophora mucronata</name>
    <name type="common">Asiatic mangrove</name>
    <dbReference type="NCBI Taxonomy" id="61149"/>
    <lineage>
        <taxon>Eukaryota</taxon>
        <taxon>Viridiplantae</taxon>
        <taxon>Streptophyta</taxon>
        <taxon>Embryophyta</taxon>
        <taxon>Tracheophyta</taxon>
        <taxon>Spermatophyta</taxon>
        <taxon>Magnoliopsida</taxon>
        <taxon>eudicotyledons</taxon>
        <taxon>Gunneridae</taxon>
        <taxon>Pentapetalae</taxon>
        <taxon>rosids</taxon>
        <taxon>fabids</taxon>
        <taxon>Malpighiales</taxon>
        <taxon>Rhizophoraceae</taxon>
        <taxon>Rhizophora</taxon>
    </lineage>
</organism>
<evidence type="ECO:0000313" key="1">
    <source>
        <dbReference type="EMBL" id="MBX60526.1"/>
    </source>
</evidence>
<sequence length="43" mass="5055">MLCRSDSLNICHLNAFVNHQIFTTNKILSLGFENIFRKSFQRP</sequence>
<dbReference type="AlphaFoldDB" id="A0A2P2Q0J7"/>
<dbReference type="EMBL" id="GGEC01080042">
    <property type="protein sequence ID" value="MBX60526.1"/>
    <property type="molecule type" value="Transcribed_RNA"/>
</dbReference>
<accession>A0A2P2Q0J7</accession>
<proteinExistence type="predicted"/>